<dbReference type="EMBL" id="JAFREP010000038">
    <property type="protein sequence ID" value="MBO1322507.1"/>
    <property type="molecule type" value="Genomic_DNA"/>
</dbReference>
<name>A0A8J7Q8K2_9BACT</name>
<evidence type="ECO:0000313" key="1">
    <source>
        <dbReference type="EMBL" id="MBO1322507.1"/>
    </source>
</evidence>
<dbReference type="AlphaFoldDB" id="A0A8J7Q8K2"/>
<dbReference type="Gene3D" id="3.40.50.1820">
    <property type="entry name" value="alpha/beta hydrolase"/>
    <property type="match status" value="1"/>
</dbReference>
<dbReference type="RefSeq" id="WP_207862479.1">
    <property type="nucleotide sequence ID" value="NZ_JAFREP010000038.1"/>
</dbReference>
<gene>
    <name evidence="1" type="ORF">J3U88_28800</name>
</gene>
<accession>A0A8J7Q8K2</accession>
<dbReference type="Proteomes" id="UP000664417">
    <property type="component" value="Unassembled WGS sequence"/>
</dbReference>
<dbReference type="SUPFAM" id="SSF53474">
    <property type="entry name" value="alpha/beta-Hydrolases"/>
    <property type="match status" value="1"/>
</dbReference>
<dbReference type="InterPro" id="IPR029058">
    <property type="entry name" value="AB_hydrolase_fold"/>
</dbReference>
<keyword evidence="2" id="KW-1185">Reference proteome</keyword>
<proteinExistence type="predicted"/>
<evidence type="ECO:0000313" key="2">
    <source>
        <dbReference type="Proteomes" id="UP000664417"/>
    </source>
</evidence>
<protein>
    <recommendedName>
        <fullName evidence="3">Alpha/beta hydrolase</fullName>
    </recommendedName>
</protein>
<evidence type="ECO:0008006" key="3">
    <source>
        <dbReference type="Google" id="ProtNLM"/>
    </source>
</evidence>
<organism evidence="1 2">
    <name type="scientific">Acanthopleuribacter pedis</name>
    <dbReference type="NCBI Taxonomy" id="442870"/>
    <lineage>
        <taxon>Bacteria</taxon>
        <taxon>Pseudomonadati</taxon>
        <taxon>Acidobacteriota</taxon>
        <taxon>Holophagae</taxon>
        <taxon>Acanthopleuribacterales</taxon>
        <taxon>Acanthopleuribacteraceae</taxon>
        <taxon>Acanthopleuribacter</taxon>
    </lineage>
</organism>
<sequence length="417" mass="47795">MDKDYFQIGENLNPKVRWYLKFVKLSRFFKIKEVAEQINAKVGRIDNRRGPLDDDAISQIVENLVVAKIARTHLSRKIKRFKLKGRANPRLHELRRDIESTSRPFDELACAIYKEKHYRMRNNPALLFPGFVPDGNEAFYLLRKAFLKYGSAYYINYPARRFHKEVVFHQILDLILDINNRKIKHVGKKGSPFLIGTSFGCSVIVNFLRWLNETGNIDRVQIRGVALISPVLCLDDVVDSATKRQKTLVGRAISNLVGIDPNDPEAVAQAMKKARAIFQKMFVSGRDFLNFTSKDLIPVFSIEDEVLAIFEQDIGSDSGYFHRYLDLKDLEPLTNSYLSNVPTMVLFAEGEGDVMAPNSPTLKSFSDINTLKTIFPDGKVEFVYSKDPSRKVTHSDLIFQAERFIEHLDPWLEGLTL</sequence>
<reference evidence="1" key="1">
    <citation type="submission" date="2021-03" db="EMBL/GenBank/DDBJ databases">
        <authorList>
            <person name="Wang G."/>
        </authorList>
    </citation>
    <scope>NUCLEOTIDE SEQUENCE</scope>
    <source>
        <strain evidence="1">KCTC 12899</strain>
    </source>
</reference>
<comment type="caution">
    <text evidence="1">The sequence shown here is derived from an EMBL/GenBank/DDBJ whole genome shotgun (WGS) entry which is preliminary data.</text>
</comment>